<name>A0ABS4J7P4_9BACL</name>
<comment type="similarity">
    <text evidence="2 6">Belongs to the 4-toluene sulfonate uptake permease (TSUP) (TC 2.A.102) family.</text>
</comment>
<dbReference type="InterPro" id="IPR002781">
    <property type="entry name" value="TM_pro_TauE-like"/>
</dbReference>
<keyword evidence="5 6" id="KW-0472">Membrane</keyword>
<dbReference type="PANTHER" id="PTHR43701:SF2">
    <property type="entry name" value="MEMBRANE TRANSPORTER PROTEIN YJNA-RELATED"/>
    <property type="match status" value="1"/>
</dbReference>
<dbReference type="RefSeq" id="WP_209977789.1">
    <property type="nucleotide sequence ID" value="NZ_JAGGLB010000040.1"/>
</dbReference>
<evidence type="ECO:0000256" key="1">
    <source>
        <dbReference type="ARBA" id="ARBA00004141"/>
    </source>
</evidence>
<dbReference type="Pfam" id="PF01925">
    <property type="entry name" value="TauE"/>
    <property type="match status" value="1"/>
</dbReference>
<reference evidence="7 8" key="1">
    <citation type="submission" date="2021-03" db="EMBL/GenBank/DDBJ databases">
        <title>Genomic Encyclopedia of Type Strains, Phase IV (KMG-IV): sequencing the most valuable type-strain genomes for metagenomic binning, comparative biology and taxonomic classification.</title>
        <authorList>
            <person name="Goeker M."/>
        </authorList>
    </citation>
    <scope>NUCLEOTIDE SEQUENCE [LARGE SCALE GENOMIC DNA]</scope>
    <source>
        <strain evidence="7 8">DSM 26048</strain>
    </source>
</reference>
<keyword evidence="8" id="KW-1185">Reference proteome</keyword>
<protein>
    <recommendedName>
        <fullName evidence="6">Probable membrane transporter protein</fullName>
    </recommendedName>
</protein>
<gene>
    <name evidence="7" type="ORF">J2Z66_007511</name>
</gene>
<feature type="transmembrane region" description="Helical" evidence="6">
    <location>
        <begin position="152"/>
        <end position="176"/>
    </location>
</feature>
<comment type="subcellular location">
    <subcellularLocation>
        <location evidence="6">Cell membrane</location>
        <topology evidence="6">Multi-pass membrane protein</topology>
    </subcellularLocation>
    <subcellularLocation>
        <location evidence="1">Membrane</location>
        <topology evidence="1">Multi-pass membrane protein</topology>
    </subcellularLocation>
</comment>
<dbReference type="Proteomes" id="UP001519287">
    <property type="component" value="Unassembled WGS sequence"/>
</dbReference>
<evidence type="ECO:0000256" key="6">
    <source>
        <dbReference type="RuleBase" id="RU363041"/>
    </source>
</evidence>
<evidence type="ECO:0000313" key="8">
    <source>
        <dbReference type="Proteomes" id="UP001519287"/>
    </source>
</evidence>
<feature type="transmembrane region" description="Helical" evidence="6">
    <location>
        <begin position="188"/>
        <end position="212"/>
    </location>
</feature>
<keyword evidence="4 6" id="KW-1133">Transmembrane helix</keyword>
<organism evidence="7 8">
    <name type="scientific">Paenibacillus eucommiae</name>
    <dbReference type="NCBI Taxonomy" id="1355755"/>
    <lineage>
        <taxon>Bacteria</taxon>
        <taxon>Bacillati</taxon>
        <taxon>Bacillota</taxon>
        <taxon>Bacilli</taxon>
        <taxon>Bacillales</taxon>
        <taxon>Paenibacillaceae</taxon>
        <taxon>Paenibacillus</taxon>
    </lineage>
</organism>
<comment type="caution">
    <text evidence="7">The sequence shown here is derived from an EMBL/GenBank/DDBJ whole genome shotgun (WGS) entry which is preliminary data.</text>
</comment>
<dbReference type="InterPro" id="IPR051598">
    <property type="entry name" value="TSUP/Inactive_protease-like"/>
</dbReference>
<feature type="transmembrane region" description="Helical" evidence="6">
    <location>
        <begin position="100"/>
        <end position="118"/>
    </location>
</feature>
<accession>A0ABS4J7P4</accession>
<evidence type="ECO:0000256" key="4">
    <source>
        <dbReference type="ARBA" id="ARBA00022989"/>
    </source>
</evidence>
<sequence>MVVSLILLLVGIFAGVSGSIVGLGGGFIVVPVLSLMFPEMIPAHIVGTSMAMLFFNSISSTVVYAKQKRIDYNAAVWFAVAAIPGSVIGAFASVHIAGKVFFTSFGIFLILVSLFLVFKPKKQIQLPLKPTVHRSFIDASGSKFEYAYNRTIGVSISFLVGFLSSLFGVGGGSLMVPTMALLLSFPPHIAIATSMFNIFLSAIVSGGTHWFLDNIDWMKVLFLSPGAIIGGQIGARLAKRLPAKTILRILSIVLIIVALRLIFQN</sequence>
<feature type="transmembrane region" description="Helical" evidence="6">
    <location>
        <begin position="245"/>
        <end position="263"/>
    </location>
</feature>
<evidence type="ECO:0000256" key="2">
    <source>
        <dbReference type="ARBA" id="ARBA00009142"/>
    </source>
</evidence>
<proteinExistence type="inferred from homology"/>
<feature type="transmembrane region" description="Helical" evidence="6">
    <location>
        <begin position="72"/>
        <end position="94"/>
    </location>
</feature>
<keyword evidence="6" id="KW-1003">Cell membrane</keyword>
<keyword evidence="3 6" id="KW-0812">Transmembrane</keyword>
<evidence type="ECO:0000256" key="3">
    <source>
        <dbReference type="ARBA" id="ARBA00022692"/>
    </source>
</evidence>
<evidence type="ECO:0000313" key="7">
    <source>
        <dbReference type="EMBL" id="MBP1995869.1"/>
    </source>
</evidence>
<feature type="transmembrane region" description="Helical" evidence="6">
    <location>
        <begin position="42"/>
        <end position="65"/>
    </location>
</feature>
<dbReference type="EMBL" id="JAGGLB010000040">
    <property type="protein sequence ID" value="MBP1995869.1"/>
    <property type="molecule type" value="Genomic_DNA"/>
</dbReference>
<dbReference type="PANTHER" id="PTHR43701">
    <property type="entry name" value="MEMBRANE TRANSPORTER PROTEIN MJ0441-RELATED"/>
    <property type="match status" value="1"/>
</dbReference>
<evidence type="ECO:0000256" key="5">
    <source>
        <dbReference type="ARBA" id="ARBA00023136"/>
    </source>
</evidence>